<dbReference type="CDD" id="cd02440">
    <property type="entry name" value="AdoMet_MTases"/>
    <property type="match status" value="1"/>
</dbReference>
<feature type="domain" description="Methyltransferase" evidence="1">
    <location>
        <begin position="57"/>
        <end position="163"/>
    </location>
</feature>
<protein>
    <submittedName>
        <fullName evidence="2">Methyltransferase domain-containing protein</fullName>
    </submittedName>
</protein>
<dbReference type="STRING" id="159292.SAMN05192546_11196"/>
<evidence type="ECO:0000313" key="3">
    <source>
        <dbReference type="Proteomes" id="UP000199230"/>
    </source>
</evidence>
<dbReference type="GO" id="GO:0008168">
    <property type="term" value="F:methyltransferase activity"/>
    <property type="evidence" value="ECO:0007669"/>
    <property type="project" value="UniProtKB-KW"/>
</dbReference>
<dbReference type="InterPro" id="IPR025714">
    <property type="entry name" value="Methyltranfer_dom"/>
</dbReference>
<dbReference type="InterPro" id="IPR029063">
    <property type="entry name" value="SAM-dependent_MTases_sf"/>
</dbReference>
<proteinExistence type="predicted"/>
<sequence length="225" mass="26118">MNSIKLIARQMNYQVERGSFVEYTGERVIPEYMSPKNGMLREHIARYLFASKYCFGQILDLGCGVGYGTEILLDSDDENKIEHITGVDIDLDSIQYAKDMYGYLKSTFQVGDARETSCIQMLKKYDHIICYEMIEHLREDTQVIENISKMLKPQGKLFISTPFGQGKGKPCSSPYHVHQYLESEFRELLESFFNIDMYYQRDETIEKPVAGKKYYLMIAVCEHKG</sequence>
<reference evidence="2 3" key="1">
    <citation type="submission" date="2016-10" db="EMBL/GenBank/DDBJ databases">
        <authorList>
            <person name="de Groot N.N."/>
        </authorList>
    </citation>
    <scope>NUCLEOTIDE SEQUENCE [LARGE SCALE GENOMIC DNA]</scope>
    <source>
        <strain evidence="2 3">APO</strain>
    </source>
</reference>
<evidence type="ECO:0000313" key="2">
    <source>
        <dbReference type="EMBL" id="SDZ19755.1"/>
    </source>
</evidence>
<dbReference type="EMBL" id="FNPV01000011">
    <property type="protein sequence ID" value="SDZ19755.1"/>
    <property type="molecule type" value="Genomic_DNA"/>
</dbReference>
<dbReference type="Proteomes" id="UP000199230">
    <property type="component" value="Unassembled WGS sequence"/>
</dbReference>
<keyword evidence="2" id="KW-0808">Transferase</keyword>
<dbReference type="Pfam" id="PF13847">
    <property type="entry name" value="Methyltransf_31"/>
    <property type="match status" value="1"/>
</dbReference>
<dbReference type="GO" id="GO:0032259">
    <property type="term" value="P:methylation"/>
    <property type="evidence" value="ECO:0007669"/>
    <property type="project" value="UniProtKB-KW"/>
</dbReference>
<accession>A0A1H3R370</accession>
<keyword evidence="3" id="KW-1185">Reference proteome</keyword>
<evidence type="ECO:0000259" key="1">
    <source>
        <dbReference type="Pfam" id="PF13847"/>
    </source>
</evidence>
<name>A0A1H3R370_9FIRM</name>
<organism evidence="2 3">
    <name type="scientific">Tindallia californiensis</name>
    <dbReference type="NCBI Taxonomy" id="159292"/>
    <lineage>
        <taxon>Bacteria</taxon>
        <taxon>Bacillati</taxon>
        <taxon>Bacillota</taxon>
        <taxon>Clostridia</taxon>
        <taxon>Peptostreptococcales</taxon>
        <taxon>Tindalliaceae</taxon>
        <taxon>Tindallia</taxon>
    </lineage>
</organism>
<gene>
    <name evidence="2" type="ORF">SAMN05192546_11196</name>
</gene>
<dbReference type="AlphaFoldDB" id="A0A1H3R370"/>
<keyword evidence="2" id="KW-0489">Methyltransferase</keyword>
<dbReference type="Gene3D" id="3.40.50.150">
    <property type="entry name" value="Vaccinia Virus protein VP39"/>
    <property type="match status" value="1"/>
</dbReference>
<dbReference type="SUPFAM" id="SSF53335">
    <property type="entry name" value="S-adenosyl-L-methionine-dependent methyltransferases"/>
    <property type="match status" value="1"/>
</dbReference>
<dbReference type="PANTHER" id="PTHR43861">
    <property type="entry name" value="TRANS-ACONITATE 2-METHYLTRANSFERASE-RELATED"/>
    <property type="match status" value="1"/>
</dbReference>